<evidence type="ECO:0000313" key="3">
    <source>
        <dbReference type="EMBL" id="TWD79921.1"/>
    </source>
</evidence>
<dbReference type="GO" id="GO:0003700">
    <property type="term" value="F:DNA-binding transcription factor activity"/>
    <property type="evidence" value="ECO:0007669"/>
    <property type="project" value="InterPro"/>
</dbReference>
<sequence>MGGMSYSIGDLAKRTGLTVKTIRFYSDRGLLPPTSRTTAGYRQYDGAAVARLELIRTLRDLGLDLATIERVLAREVSVAEVAAAHVAALDAQVRTLRLRRSVLASVVRRGADVDEVAAMHRFVALSEAERVAVVDEFLAAVFESAGESFAAARRTMRPELPDDPTTEQVEAWIELLDLLADDDFRALLRRLVEHHTAEQPGLRPDVVARIQQQITPALALGVAPDSGEAASYLAALGDLPIDHLELAADARRERYFELLAILNGWPPPQSLAPALHWTLTALASSRPGEYRAG</sequence>
<keyword evidence="4" id="KW-1185">Reference proteome</keyword>
<dbReference type="Gene3D" id="1.10.1660.10">
    <property type="match status" value="1"/>
</dbReference>
<dbReference type="Proteomes" id="UP000318380">
    <property type="component" value="Unassembled WGS sequence"/>
</dbReference>
<dbReference type="GO" id="GO:0003677">
    <property type="term" value="F:DNA binding"/>
    <property type="evidence" value="ECO:0007669"/>
    <property type="project" value="UniProtKB-KW"/>
</dbReference>
<dbReference type="SMART" id="SM00422">
    <property type="entry name" value="HTH_MERR"/>
    <property type="match status" value="1"/>
</dbReference>
<dbReference type="SUPFAM" id="SSF46955">
    <property type="entry name" value="Putative DNA-binding domain"/>
    <property type="match status" value="1"/>
</dbReference>
<organism evidence="3 4">
    <name type="scientific">Kribbella amoyensis</name>
    <dbReference type="NCBI Taxonomy" id="996641"/>
    <lineage>
        <taxon>Bacteria</taxon>
        <taxon>Bacillati</taxon>
        <taxon>Actinomycetota</taxon>
        <taxon>Actinomycetes</taxon>
        <taxon>Propionibacteriales</taxon>
        <taxon>Kribbellaceae</taxon>
        <taxon>Kribbella</taxon>
    </lineage>
</organism>
<dbReference type="EMBL" id="VIVK01000001">
    <property type="protein sequence ID" value="TWD79921.1"/>
    <property type="molecule type" value="Genomic_DNA"/>
</dbReference>
<evidence type="ECO:0000313" key="4">
    <source>
        <dbReference type="Proteomes" id="UP000318380"/>
    </source>
</evidence>
<dbReference type="PANTHER" id="PTHR30204">
    <property type="entry name" value="REDOX-CYCLING DRUG-SENSING TRANSCRIPTIONAL ACTIVATOR SOXR"/>
    <property type="match status" value="1"/>
</dbReference>
<accession>A0A561BM16</accession>
<comment type="caution">
    <text evidence="3">The sequence shown here is derived from an EMBL/GenBank/DDBJ whole genome shotgun (WGS) entry which is preliminary data.</text>
</comment>
<dbReference type="InterPro" id="IPR047057">
    <property type="entry name" value="MerR_fam"/>
</dbReference>
<dbReference type="PANTHER" id="PTHR30204:SF93">
    <property type="entry name" value="HTH MERR-TYPE DOMAIN-CONTAINING PROTEIN"/>
    <property type="match status" value="1"/>
</dbReference>
<evidence type="ECO:0000259" key="2">
    <source>
        <dbReference type="PROSITE" id="PS50937"/>
    </source>
</evidence>
<gene>
    <name evidence="3" type="ORF">FB561_0987</name>
</gene>
<dbReference type="CDD" id="cd00592">
    <property type="entry name" value="HTH_MerR-like"/>
    <property type="match status" value="1"/>
</dbReference>
<name>A0A561BM16_9ACTN</name>
<dbReference type="InterPro" id="IPR000551">
    <property type="entry name" value="MerR-type_HTH_dom"/>
</dbReference>
<reference evidence="3 4" key="1">
    <citation type="submission" date="2019-06" db="EMBL/GenBank/DDBJ databases">
        <title>Sequencing the genomes of 1000 actinobacteria strains.</title>
        <authorList>
            <person name="Klenk H.-P."/>
        </authorList>
    </citation>
    <scope>NUCLEOTIDE SEQUENCE [LARGE SCALE GENOMIC DNA]</scope>
    <source>
        <strain evidence="3 4">DSM 24683</strain>
    </source>
</reference>
<keyword evidence="1 3" id="KW-0238">DNA-binding</keyword>
<dbReference type="InterPro" id="IPR009061">
    <property type="entry name" value="DNA-bd_dom_put_sf"/>
</dbReference>
<dbReference type="PRINTS" id="PR00040">
    <property type="entry name" value="HTHMERR"/>
</dbReference>
<feature type="domain" description="HTH merR-type" evidence="2">
    <location>
        <begin position="5"/>
        <end position="74"/>
    </location>
</feature>
<dbReference type="AlphaFoldDB" id="A0A561BM16"/>
<proteinExistence type="predicted"/>
<dbReference type="Pfam" id="PF13411">
    <property type="entry name" value="MerR_1"/>
    <property type="match status" value="1"/>
</dbReference>
<dbReference type="PROSITE" id="PS50937">
    <property type="entry name" value="HTH_MERR_2"/>
    <property type="match status" value="1"/>
</dbReference>
<protein>
    <submittedName>
        <fullName evidence="3">DNA-binding transcriptional MerR regulator</fullName>
    </submittedName>
</protein>
<evidence type="ECO:0000256" key="1">
    <source>
        <dbReference type="ARBA" id="ARBA00023125"/>
    </source>
</evidence>